<dbReference type="Gene3D" id="3.30.420.40">
    <property type="match status" value="2"/>
</dbReference>
<evidence type="ECO:0000256" key="3">
    <source>
        <dbReference type="ARBA" id="ARBA00023004"/>
    </source>
</evidence>
<dbReference type="NCBIfam" id="TIGR00241">
    <property type="entry name" value="CoA_E_activ"/>
    <property type="match status" value="1"/>
</dbReference>
<dbReference type="AlphaFoldDB" id="A0A7G6E7J6"/>
<evidence type="ECO:0000313" key="6">
    <source>
        <dbReference type="EMBL" id="QNB48050.1"/>
    </source>
</evidence>
<dbReference type="InterPro" id="IPR008275">
    <property type="entry name" value="CoA_E_activase_dom"/>
</dbReference>
<proteinExistence type="predicted"/>
<protein>
    <submittedName>
        <fullName evidence="6">2-hydroxyglutaryl-CoA dehydratase</fullName>
    </submittedName>
</protein>
<dbReference type="RefSeq" id="WP_034420466.1">
    <property type="nucleotide sequence ID" value="NZ_CP045798.1"/>
</dbReference>
<dbReference type="KEGG" id="tfr:BR63_18330"/>
<evidence type="ECO:0000313" key="7">
    <source>
        <dbReference type="Proteomes" id="UP000515847"/>
    </source>
</evidence>
<dbReference type="EMBL" id="CP045798">
    <property type="protein sequence ID" value="QNB48050.1"/>
    <property type="molecule type" value="Genomic_DNA"/>
</dbReference>
<dbReference type="GO" id="GO:0046872">
    <property type="term" value="F:metal ion binding"/>
    <property type="evidence" value="ECO:0007669"/>
    <property type="project" value="UniProtKB-KW"/>
</dbReference>
<dbReference type="PANTHER" id="PTHR32329:SF2">
    <property type="entry name" value="BIFUNCTIONAL PROTEIN [INCLUDES 2-HYDROXYACYL-COA DEHYDRATASE (N-TER) AND ITS ACTIVATOR DOMAIN (C_TERM)"/>
    <property type="match status" value="1"/>
</dbReference>
<evidence type="ECO:0000256" key="1">
    <source>
        <dbReference type="ARBA" id="ARBA00001966"/>
    </source>
</evidence>
<evidence type="ECO:0000256" key="4">
    <source>
        <dbReference type="ARBA" id="ARBA00023014"/>
    </source>
</evidence>
<keyword evidence="7" id="KW-1185">Reference proteome</keyword>
<dbReference type="PANTHER" id="PTHR32329">
    <property type="entry name" value="BIFUNCTIONAL PROTEIN [INCLUDES 2-HYDROXYACYL-COA DEHYDRATASE (N-TER) AND ITS ACTIVATOR DOMAIN (C_TERM)-RELATED"/>
    <property type="match status" value="1"/>
</dbReference>
<reference evidence="6 7" key="1">
    <citation type="journal article" date="2019" name="Front. Microbiol.">
        <title>Thermoanaerosceptrum fracticalcis gen. nov. sp. nov., a Novel Fumarate-Fermenting Microorganism From a Deep Fractured Carbonate Aquifer of the US Great Basin.</title>
        <authorList>
            <person name="Hamilton-Brehm S.D."/>
            <person name="Stewart L.E."/>
            <person name="Zavarin M."/>
            <person name="Caldwell M."/>
            <person name="Lawson P.A."/>
            <person name="Onstott T.C."/>
            <person name="Grzymski J."/>
            <person name="Neveux I."/>
            <person name="Lollar B.S."/>
            <person name="Russell C.E."/>
            <person name="Moser D.P."/>
        </authorList>
    </citation>
    <scope>NUCLEOTIDE SEQUENCE [LARGE SCALE GENOMIC DNA]</scope>
    <source>
        <strain evidence="6 7">DRI-13</strain>
    </source>
</reference>
<comment type="cofactor">
    <cofactor evidence="1">
        <name>[4Fe-4S] cluster</name>
        <dbReference type="ChEBI" id="CHEBI:49883"/>
    </cofactor>
</comment>
<sequence length="259" mass="27670">MTWSIGIDVGSVSAKGVIFNGEKWDYVVIPTGWMPRQAGKEVLDQLLRKADIGLDNVGIIVGTGYGRVNLDFTHKTFSEIVCHARGAHYLFPQTQGIIDIGGQDSKAIAIDSEGKVKDFILNDKCAAGTGRFLQVMAQVLGYEVSELGERCGTTEPVEIGSMCAVFAESEIIGLLAQGVSQERIVAGVLLSIARRVGTMATKLNLGPHVTFCGGVAQNQILQRFLKEQTGWEMEAPEKPQLVGALGAAIIGYELCGGGK</sequence>
<name>A0A7G6E7J6_THEFR</name>
<keyword evidence="2" id="KW-0479">Metal-binding</keyword>
<dbReference type="InterPro" id="IPR002731">
    <property type="entry name" value="ATPase_BadF"/>
</dbReference>
<dbReference type="OrthoDB" id="9778513at2"/>
<evidence type="ECO:0000259" key="5">
    <source>
        <dbReference type="Pfam" id="PF01869"/>
    </source>
</evidence>
<dbReference type="CDD" id="cd24036">
    <property type="entry name" value="ASKHA_NBD_BcrAD_BadFG_HgdC_HadI"/>
    <property type="match status" value="1"/>
</dbReference>
<dbReference type="InterPro" id="IPR043129">
    <property type="entry name" value="ATPase_NBD"/>
</dbReference>
<organism evidence="6 7">
    <name type="scientific">Thermanaerosceptrum fracticalcis</name>
    <dbReference type="NCBI Taxonomy" id="1712410"/>
    <lineage>
        <taxon>Bacteria</taxon>
        <taxon>Bacillati</taxon>
        <taxon>Bacillota</taxon>
        <taxon>Clostridia</taxon>
        <taxon>Eubacteriales</taxon>
        <taxon>Peptococcaceae</taxon>
        <taxon>Thermanaerosceptrum</taxon>
    </lineage>
</organism>
<keyword evidence="3" id="KW-0408">Iron</keyword>
<dbReference type="InterPro" id="IPR051805">
    <property type="entry name" value="Dehydratase_Activator_Redct"/>
</dbReference>
<dbReference type="Pfam" id="PF01869">
    <property type="entry name" value="BcrAD_BadFG"/>
    <property type="match status" value="1"/>
</dbReference>
<accession>A0A7G6E7J6</accession>
<feature type="domain" description="ATPase BadF/BadG/BcrA/BcrD type" evidence="5">
    <location>
        <begin position="5"/>
        <end position="251"/>
    </location>
</feature>
<evidence type="ECO:0000256" key="2">
    <source>
        <dbReference type="ARBA" id="ARBA00022723"/>
    </source>
</evidence>
<dbReference type="SUPFAM" id="SSF53067">
    <property type="entry name" value="Actin-like ATPase domain"/>
    <property type="match status" value="1"/>
</dbReference>
<keyword evidence="4" id="KW-0411">Iron-sulfur</keyword>
<gene>
    <name evidence="6" type="ORF">BR63_18330</name>
</gene>
<dbReference type="GO" id="GO:0051536">
    <property type="term" value="F:iron-sulfur cluster binding"/>
    <property type="evidence" value="ECO:0007669"/>
    <property type="project" value="UniProtKB-KW"/>
</dbReference>
<dbReference type="Proteomes" id="UP000515847">
    <property type="component" value="Chromosome"/>
</dbReference>